<feature type="transmembrane region" description="Helical" evidence="5">
    <location>
        <begin position="388"/>
        <end position="412"/>
    </location>
</feature>
<feature type="transmembrane region" description="Helical" evidence="5">
    <location>
        <begin position="424"/>
        <end position="443"/>
    </location>
</feature>
<dbReference type="InterPro" id="IPR005829">
    <property type="entry name" value="Sugar_transporter_CS"/>
</dbReference>
<evidence type="ECO:0000313" key="7">
    <source>
        <dbReference type="EMBL" id="CAK1555148.1"/>
    </source>
</evidence>
<keyword evidence="8" id="KW-1185">Reference proteome</keyword>
<sequence>MLHFTKNFSAPKMSSEDLLETVIGRFGKYQTLIFILVTLGRLPSDYQLVNVVFLVPNVQYVCMDEDAYNLTNHCPCDNPVYDTSTIVSSVPTTWNLICNKRHLGSLSQSVLQVGILFGSLAYGHISDRYGRRPATLLALMSQILFVSASALVPYLWMFIVCRFLIGFSVGGTLICCYVIVMELSGMTFRPYLTGLIETAYTLAYITLPIIAYFVRDWKYLQLSISIPWVFVLLYYNFLPESPRWLITMGRHEEAVKVLTYIAKKNNRPTENIKSIVEKEALHYTKGKGNVGSYLDLFKTPKMRLYTLLNGMVWLCCSHTFFGINQYIGRLEGNLYVNVFISAVSLIPGLILVVLASIYLSRKIALILSFTAAGLTLLVFIFIPSSMTYTILGFAIVGQIEIYMAFILTYLYTSEVFPTMLRNSAMGFVSMCARIGGFIAPFVVNLEADPWVSVLIFSAVSFLAGFMCLPLRETKNTVLLNTIEELEGRTKPKAQNLGS</sequence>
<protein>
    <recommendedName>
        <fullName evidence="6">Major facilitator superfamily (MFS) profile domain-containing protein</fullName>
    </recommendedName>
</protein>
<dbReference type="PROSITE" id="PS50850">
    <property type="entry name" value="MFS"/>
    <property type="match status" value="1"/>
</dbReference>
<feature type="transmembrane region" description="Helical" evidence="5">
    <location>
        <begin position="335"/>
        <end position="356"/>
    </location>
</feature>
<evidence type="ECO:0000256" key="4">
    <source>
        <dbReference type="ARBA" id="ARBA00023136"/>
    </source>
</evidence>
<comment type="caution">
    <text evidence="7">The sequence shown here is derived from an EMBL/GenBank/DDBJ whole genome shotgun (WGS) entry which is preliminary data.</text>
</comment>
<feature type="transmembrane region" description="Helical" evidence="5">
    <location>
        <begin position="304"/>
        <end position="323"/>
    </location>
</feature>
<feature type="transmembrane region" description="Helical" evidence="5">
    <location>
        <begin position="192"/>
        <end position="213"/>
    </location>
</feature>
<keyword evidence="2 5" id="KW-0812">Transmembrane</keyword>
<dbReference type="PROSITE" id="PS00217">
    <property type="entry name" value="SUGAR_TRANSPORT_2"/>
    <property type="match status" value="1"/>
</dbReference>
<dbReference type="Proteomes" id="UP001497472">
    <property type="component" value="Unassembled WGS sequence"/>
</dbReference>
<reference evidence="7 8" key="1">
    <citation type="submission" date="2023-11" db="EMBL/GenBank/DDBJ databases">
        <authorList>
            <person name="Okamura Y."/>
        </authorList>
    </citation>
    <scope>NUCLEOTIDE SEQUENCE [LARGE SCALE GENOMIC DNA]</scope>
</reference>
<feature type="transmembrane region" description="Helical" evidence="5">
    <location>
        <begin position="163"/>
        <end position="180"/>
    </location>
</feature>
<organism evidence="7 8">
    <name type="scientific">Leptosia nina</name>
    <dbReference type="NCBI Taxonomy" id="320188"/>
    <lineage>
        <taxon>Eukaryota</taxon>
        <taxon>Metazoa</taxon>
        <taxon>Ecdysozoa</taxon>
        <taxon>Arthropoda</taxon>
        <taxon>Hexapoda</taxon>
        <taxon>Insecta</taxon>
        <taxon>Pterygota</taxon>
        <taxon>Neoptera</taxon>
        <taxon>Endopterygota</taxon>
        <taxon>Lepidoptera</taxon>
        <taxon>Glossata</taxon>
        <taxon>Ditrysia</taxon>
        <taxon>Papilionoidea</taxon>
        <taxon>Pieridae</taxon>
        <taxon>Pierinae</taxon>
        <taxon>Leptosia</taxon>
    </lineage>
</organism>
<dbReference type="GO" id="GO:0016020">
    <property type="term" value="C:membrane"/>
    <property type="evidence" value="ECO:0007669"/>
    <property type="project" value="UniProtKB-SubCell"/>
</dbReference>
<dbReference type="GO" id="GO:0022857">
    <property type="term" value="F:transmembrane transporter activity"/>
    <property type="evidence" value="ECO:0007669"/>
    <property type="project" value="InterPro"/>
</dbReference>
<dbReference type="AlphaFoldDB" id="A0AAV1K385"/>
<keyword evidence="3 5" id="KW-1133">Transmembrane helix</keyword>
<dbReference type="Gene3D" id="1.20.1250.20">
    <property type="entry name" value="MFS general substrate transporter like domains"/>
    <property type="match status" value="1"/>
</dbReference>
<name>A0AAV1K385_9NEOP</name>
<accession>A0AAV1K385</accession>
<evidence type="ECO:0000256" key="3">
    <source>
        <dbReference type="ARBA" id="ARBA00022989"/>
    </source>
</evidence>
<dbReference type="InterPro" id="IPR020846">
    <property type="entry name" value="MFS_dom"/>
</dbReference>
<evidence type="ECO:0000313" key="8">
    <source>
        <dbReference type="Proteomes" id="UP001497472"/>
    </source>
</evidence>
<dbReference type="InterPro" id="IPR005828">
    <property type="entry name" value="MFS_sugar_transport-like"/>
</dbReference>
<feature type="domain" description="Major facilitator superfamily (MFS) profile" evidence="6">
    <location>
        <begin position="33"/>
        <end position="475"/>
    </location>
</feature>
<evidence type="ECO:0000256" key="1">
    <source>
        <dbReference type="ARBA" id="ARBA00004141"/>
    </source>
</evidence>
<evidence type="ECO:0000256" key="5">
    <source>
        <dbReference type="SAM" id="Phobius"/>
    </source>
</evidence>
<dbReference type="Pfam" id="PF00083">
    <property type="entry name" value="Sugar_tr"/>
    <property type="match status" value="1"/>
</dbReference>
<feature type="transmembrane region" description="Helical" evidence="5">
    <location>
        <begin position="136"/>
        <end position="157"/>
    </location>
</feature>
<dbReference type="InterPro" id="IPR036259">
    <property type="entry name" value="MFS_trans_sf"/>
</dbReference>
<feature type="transmembrane region" description="Helical" evidence="5">
    <location>
        <begin position="219"/>
        <end position="238"/>
    </location>
</feature>
<feature type="transmembrane region" description="Helical" evidence="5">
    <location>
        <begin position="363"/>
        <end position="382"/>
    </location>
</feature>
<gene>
    <name evidence="7" type="ORF">LNINA_LOCUS13984</name>
</gene>
<dbReference type="CDD" id="cd17317">
    <property type="entry name" value="MFS_SLC22"/>
    <property type="match status" value="1"/>
</dbReference>
<evidence type="ECO:0000259" key="6">
    <source>
        <dbReference type="PROSITE" id="PS50850"/>
    </source>
</evidence>
<evidence type="ECO:0000256" key="2">
    <source>
        <dbReference type="ARBA" id="ARBA00022692"/>
    </source>
</evidence>
<dbReference type="SUPFAM" id="SSF103473">
    <property type="entry name" value="MFS general substrate transporter"/>
    <property type="match status" value="1"/>
</dbReference>
<dbReference type="EMBL" id="CAVLEF010000280">
    <property type="protein sequence ID" value="CAK1555148.1"/>
    <property type="molecule type" value="Genomic_DNA"/>
</dbReference>
<proteinExistence type="predicted"/>
<keyword evidence="4 5" id="KW-0472">Membrane</keyword>
<feature type="transmembrane region" description="Helical" evidence="5">
    <location>
        <begin position="449"/>
        <end position="470"/>
    </location>
</feature>
<dbReference type="PANTHER" id="PTHR24064">
    <property type="entry name" value="SOLUTE CARRIER FAMILY 22 MEMBER"/>
    <property type="match status" value="1"/>
</dbReference>
<comment type="subcellular location">
    <subcellularLocation>
        <location evidence="1">Membrane</location>
        <topology evidence="1">Multi-pass membrane protein</topology>
    </subcellularLocation>
</comment>